<dbReference type="InterPro" id="IPR044492">
    <property type="entry name" value="P_typ_ATPase_HD_dom"/>
</dbReference>
<keyword evidence="10 16" id="KW-1133">Transmembrane helix</keyword>
<dbReference type="InterPro" id="IPR023214">
    <property type="entry name" value="HAD_sf"/>
</dbReference>
<dbReference type="EC" id="7.6.2.1" evidence="16"/>
<dbReference type="Pfam" id="PF16209">
    <property type="entry name" value="PhoLip_ATPase_N"/>
    <property type="match status" value="1"/>
</dbReference>
<evidence type="ECO:0000259" key="17">
    <source>
        <dbReference type="Pfam" id="PF00122"/>
    </source>
</evidence>
<dbReference type="GO" id="GO:0005524">
    <property type="term" value="F:ATP binding"/>
    <property type="evidence" value="ECO:0007669"/>
    <property type="project" value="UniProtKB-UniRule"/>
</dbReference>
<dbReference type="Gene3D" id="3.40.50.1000">
    <property type="entry name" value="HAD superfamily/HAD-like"/>
    <property type="match status" value="1"/>
</dbReference>
<dbReference type="EMBL" id="JACSEA010000004">
    <property type="protein sequence ID" value="KAF7403113.1"/>
    <property type="molecule type" value="Genomic_DNA"/>
</dbReference>
<feature type="binding site" evidence="15">
    <location>
        <position position="810"/>
    </location>
    <ligand>
        <name>Mg(2+)</name>
        <dbReference type="ChEBI" id="CHEBI:18420"/>
    </ligand>
</feature>
<feature type="binding site" evidence="15">
    <location>
        <position position="814"/>
    </location>
    <ligand>
        <name>Mg(2+)</name>
        <dbReference type="ChEBI" id="CHEBI:18420"/>
    </ligand>
</feature>
<reference evidence="20" key="1">
    <citation type="journal article" date="2020" name="G3 (Bethesda)">
        <title>High-Quality Assemblies for Three Invasive Social Wasps from the &lt;i&gt;Vespula&lt;/i&gt; Genus.</title>
        <authorList>
            <person name="Harrop T.W.R."/>
            <person name="Guhlin J."/>
            <person name="McLaughlin G.M."/>
            <person name="Permina E."/>
            <person name="Stockwell P."/>
            <person name="Gilligan J."/>
            <person name="Le Lec M.F."/>
            <person name="Gruber M.A.M."/>
            <person name="Quinn O."/>
            <person name="Lovegrove M."/>
            <person name="Duncan E.J."/>
            <person name="Remnant E.J."/>
            <person name="Van Eeckhoven J."/>
            <person name="Graham B."/>
            <person name="Knapp R.A."/>
            <person name="Langford K.W."/>
            <person name="Kronenberg Z."/>
            <person name="Press M.O."/>
            <person name="Eacker S.M."/>
            <person name="Wilson-Rankin E.E."/>
            <person name="Purcell J."/>
            <person name="Lester P.J."/>
            <person name="Dearden P.K."/>
        </authorList>
    </citation>
    <scope>NUCLEOTIDE SEQUENCE</scope>
    <source>
        <strain evidence="20">Marl-1</strain>
    </source>
</reference>
<dbReference type="Pfam" id="PF00122">
    <property type="entry name" value="E1-E2_ATPase"/>
    <property type="match status" value="1"/>
</dbReference>
<dbReference type="GO" id="GO:0005886">
    <property type="term" value="C:plasma membrane"/>
    <property type="evidence" value="ECO:0007669"/>
    <property type="project" value="TreeGrafter"/>
</dbReference>
<dbReference type="SUPFAM" id="SSF56784">
    <property type="entry name" value="HAD-like"/>
    <property type="match status" value="1"/>
</dbReference>
<evidence type="ECO:0000256" key="13">
    <source>
        <dbReference type="PIRSR" id="PIRSR606539-1"/>
    </source>
</evidence>
<dbReference type="InterPro" id="IPR023298">
    <property type="entry name" value="ATPase_P-typ_TM_dom_sf"/>
</dbReference>
<evidence type="ECO:0000256" key="7">
    <source>
        <dbReference type="ARBA" id="ARBA00022840"/>
    </source>
</evidence>
<keyword evidence="8 15" id="KW-0460">Magnesium</keyword>
<dbReference type="GO" id="GO:0000287">
    <property type="term" value="F:magnesium ion binding"/>
    <property type="evidence" value="ECO:0007669"/>
    <property type="project" value="UniProtKB-UniRule"/>
</dbReference>
<feature type="binding site" evidence="15">
    <location>
        <position position="406"/>
    </location>
    <ligand>
        <name>Mg(2+)</name>
        <dbReference type="ChEBI" id="CHEBI:18420"/>
    </ligand>
</feature>
<dbReference type="NCBIfam" id="TIGR01494">
    <property type="entry name" value="ATPase_P-type"/>
    <property type="match status" value="2"/>
</dbReference>
<dbReference type="GO" id="GO:0045332">
    <property type="term" value="P:phospholipid translocation"/>
    <property type="evidence" value="ECO:0007669"/>
    <property type="project" value="TreeGrafter"/>
</dbReference>
<dbReference type="Proteomes" id="UP000614350">
    <property type="component" value="Unassembled WGS sequence"/>
</dbReference>
<evidence type="ECO:0000256" key="16">
    <source>
        <dbReference type="RuleBase" id="RU362033"/>
    </source>
</evidence>
<dbReference type="InterPro" id="IPR032631">
    <property type="entry name" value="P-type_ATPase_N"/>
</dbReference>
<dbReference type="Pfam" id="PF16212">
    <property type="entry name" value="PhoLip_ATPase_C"/>
    <property type="match status" value="1"/>
</dbReference>
<dbReference type="GO" id="GO:0140326">
    <property type="term" value="F:ATPase-coupled intramembrane lipid transporter activity"/>
    <property type="evidence" value="ECO:0007669"/>
    <property type="project" value="UniProtKB-EC"/>
</dbReference>
<keyword evidence="5 15" id="KW-0479">Metal-binding</keyword>
<dbReference type="GO" id="GO:0016887">
    <property type="term" value="F:ATP hydrolysis activity"/>
    <property type="evidence" value="ECO:0007669"/>
    <property type="project" value="InterPro"/>
</dbReference>
<evidence type="ECO:0000256" key="10">
    <source>
        <dbReference type="ARBA" id="ARBA00022989"/>
    </source>
</evidence>
<feature type="domain" description="P-type ATPase N-terminal" evidence="18">
    <location>
        <begin position="36"/>
        <end position="81"/>
    </location>
</feature>
<evidence type="ECO:0000256" key="6">
    <source>
        <dbReference type="ARBA" id="ARBA00022741"/>
    </source>
</evidence>
<name>A0A834ND59_VESVU</name>
<protein>
    <recommendedName>
        <fullName evidence="16">Phospholipid-transporting ATPase</fullName>
        <ecNumber evidence="16">7.6.2.1</ecNumber>
    </recommendedName>
</protein>
<dbReference type="PRINTS" id="PR00119">
    <property type="entry name" value="CATATPASE"/>
</dbReference>
<proteinExistence type="inferred from homology"/>
<dbReference type="SFLD" id="SFLDF00027">
    <property type="entry name" value="p-type_atpase"/>
    <property type="match status" value="1"/>
</dbReference>
<feature type="binding site" evidence="14">
    <location>
        <position position="698"/>
    </location>
    <ligand>
        <name>ATP</name>
        <dbReference type="ChEBI" id="CHEBI:30616"/>
    </ligand>
</feature>
<feature type="transmembrane region" description="Helical" evidence="16">
    <location>
        <begin position="1057"/>
        <end position="1077"/>
    </location>
</feature>
<comment type="similarity">
    <text evidence="3 16">Belongs to the cation transport ATPase (P-type) (TC 3.A.3) family. Type IV subfamily.</text>
</comment>
<feature type="transmembrane region" description="Helical" evidence="16">
    <location>
        <begin position="987"/>
        <end position="1008"/>
    </location>
</feature>
<feature type="binding site" evidence="14">
    <location>
        <position position="404"/>
    </location>
    <ligand>
        <name>ATP</name>
        <dbReference type="ChEBI" id="CHEBI:30616"/>
    </ligand>
</feature>
<dbReference type="Gene3D" id="2.70.150.10">
    <property type="entry name" value="Calcium-transporting ATPase, cytoplasmic transduction domain A"/>
    <property type="match status" value="1"/>
</dbReference>
<feature type="transmembrane region" description="Helical" evidence="16">
    <location>
        <begin position="334"/>
        <end position="356"/>
    </location>
</feature>
<feature type="binding site" evidence="14">
    <location>
        <position position="784"/>
    </location>
    <ligand>
        <name>ATP</name>
        <dbReference type="ChEBI" id="CHEBI:30616"/>
    </ligand>
</feature>
<dbReference type="SUPFAM" id="SSF81665">
    <property type="entry name" value="Calcium ATPase, transmembrane domain M"/>
    <property type="match status" value="1"/>
</dbReference>
<evidence type="ECO:0000256" key="4">
    <source>
        <dbReference type="ARBA" id="ARBA00022692"/>
    </source>
</evidence>
<dbReference type="InterPro" id="IPR032630">
    <property type="entry name" value="P_typ_ATPase_c"/>
</dbReference>
<evidence type="ECO:0000256" key="3">
    <source>
        <dbReference type="ARBA" id="ARBA00008109"/>
    </source>
</evidence>
<dbReference type="GO" id="GO:0005783">
    <property type="term" value="C:endoplasmic reticulum"/>
    <property type="evidence" value="ECO:0007669"/>
    <property type="project" value="TreeGrafter"/>
</dbReference>
<dbReference type="Gene3D" id="3.40.1110.10">
    <property type="entry name" value="Calcium-transporting ATPase, cytoplasmic domain N"/>
    <property type="match status" value="1"/>
</dbReference>
<organism evidence="20 21">
    <name type="scientific">Vespula vulgaris</name>
    <name type="common">Yellow jacket</name>
    <name type="synonym">Wasp</name>
    <dbReference type="NCBI Taxonomy" id="7454"/>
    <lineage>
        <taxon>Eukaryota</taxon>
        <taxon>Metazoa</taxon>
        <taxon>Ecdysozoa</taxon>
        <taxon>Arthropoda</taxon>
        <taxon>Hexapoda</taxon>
        <taxon>Insecta</taxon>
        <taxon>Pterygota</taxon>
        <taxon>Neoptera</taxon>
        <taxon>Endopterygota</taxon>
        <taxon>Hymenoptera</taxon>
        <taxon>Apocrita</taxon>
        <taxon>Aculeata</taxon>
        <taxon>Vespoidea</taxon>
        <taxon>Vespidae</taxon>
        <taxon>Vespinae</taxon>
        <taxon>Vespula</taxon>
    </lineage>
</organism>
<evidence type="ECO:0000256" key="1">
    <source>
        <dbReference type="ARBA" id="ARBA00004141"/>
    </source>
</evidence>
<feature type="domain" description="P-type ATPase C-terminal" evidence="19">
    <location>
        <begin position="837"/>
        <end position="1081"/>
    </location>
</feature>
<comment type="cofactor">
    <cofactor evidence="15">
        <name>Mg(2+)</name>
        <dbReference type="ChEBI" id="CHEBI:18420"/>
    </cofactor>
</comment>
<keyword evidence="7 14" id="KW-0067">ATP-binding</keyword>
<dbReference type="SFLD" id="SFLDS00003">
    <property type="entry name" value="Haloacid_Dehalogenase"/>
    <property type="match status" value="1"/>
</dbReference>
<sequence length="1163" mass="133726">MKFIDHLFGTMFLKNGEASSIFTGHRIIKISPDNVPSKSQFPRNRIVSHKYTLWNFIPKNLFEQFRRIANFYFLLNTVVALSIESPILPLTSLFPLTFVILVTACKQGYEDYLRYRVDNSINKKLVTVIRNKCLQAIHCEQIVVGDIVKVGRDEDVPCDLLFLHSDESSGYCFVTTSNLDGETNLKSVHVPKIVSTMSLQEIASMQATVTCQTPMADLYTFHGKIEIKNNSNEVTTSGFLTIDNMLLRGAILRDTDYVIGCVIYTGQDTKLSLNSKTISNKFSTVERSINKYLTVFIILLLLEISISTILKFIIESNSTWDDYLGEKRSTTPLSLLIDLLSFTILYNYIVPISLYVTIEVQKFLGSAFFKWDIDLYDKASDQAALSNTSDLNEELGQVEYLFTDKTGTLTENLMVFRRCSINGQVYIEKDCDGNLYLLPPNGDEREAVKLQSWQSEIWHFMMSISLCHVVQIAPSSRKLTISTKRLEYRESFKSKKITKVNSSLLMHPDLPEYQATSTDEKALVEASARCGVIFHKDTRETMEIKINDNILIFTKMDILEFSSERKRMSVILKDTADDLWLYCKGADTSILPLIIEGDIETAAAHVEDFSMRGLRTLVVAYKKLSQRDYTELIRNIELARQVIGQDRGTRILRAYEEMESGLTLLGVTAVEDRLQEDVEETLECLKVAGIKVWILTGDKAETAENVAFLCGHFKKGTEILRLMTETTKQTCFVTLTNFERKMKLEPHKQYGFIINGSCLSLVIQTYPQLFKKIAMACESVVCCRLTPLQKSEIVQLIKNTKRTITAAVGDGGNDVSMIQEAHVGLGIMGREGRQAMMSSDFAIARFKHLKKVFLVHGHWYYRRISILTQYFFYKNFVFITPQVLFGIHNGFSTQGLYDSIFLMLFNAIFTSFPIVLFGLLEQNYSSSKLLHNPYLYKLHKKNFLLSWKQFILWFAMGTWQTCVIYFVLYFYVHNNPIILYDNTPVELWTYSTWILHMVIFIINCQILLCSSYWTLPFILSIILSEMCFFISAFLYSITNIQYDGDMLSVFPKLLLSGTFWLLTLVILVLSLIPGYFIRIYELYRANRILRKNEETPDTVHFVNSDNETATSYQLQGRNKKNILPWKVYCEDENSLCDELKLIQLFIIQNIRLLWDRQGLSNFF</sequence>
<feature type="binding site" evidence="14">
    <location>
        <position position="790"/>
    </location>
    <ligand>
        <name>ATP</name>
        <dbReference type="ChEBI" id="CHEBI:30616"/>
    </ligand>
</feature>
<evidence type="ECO:0000256" key="5">
    <source>
        <dbReference type="ARBA" id="ARBA00022723"/>
    </source>
</evidence>
<dbReference type="FunFam" id="3.40.50.1000:FF:000084">
    <property type="entry name" value="Phospholipid-transporting ATPase"/>
    <property type="match status" value="1"/>
</dbReference>
<dbReference type="InterPro" id="IPR001757">
    <property type="entry name" value="P_typ_ATPase"/>
</dbReference>
<feature type="binding site" evidence="14">
    <location>
        <position position="406"/>
    </location>
    <ligand>
        <name>ATP</name>
        <dbReference type="ChEBI" id="CHEBI:30616"/>
    </ligand>
</feature>
<feature type="transmembrane region" description="Helical" evidence="16">
    <location>
        <begin position="900"/>
        <end position="920"/>
    </location>
</feature>
<feature type="binding site" evidence="14">
    <location>
        <position position="813"/>
    </location>
    <ligand>
        <name>ATP</name>
        <dbReference type="ChEBI" id="CHEBI:30616"/>
    </ligand>
</feature>
<dbReference type="PROSITE" id="PS00154">
    <property type="entry name" value="ATPASE_E1_E2"/>
    <property type="match status" value="1"/>
</dbReference>
<comment type="subcellular location">
    <subcellularLocation>
        <location evidence="2">Endomembrane system</location>
    </subcellularLocation>
    <subcellularLocation>
        <location evidence="1 16">Membrane</location>
        <topology evidence="1 16">Multi-pass membrane protein</topology>
    </subcellularLocation>
</comment>
<feature type="binding site" evidence="14">
    <location>
        <position position="814"/>
    </location>
    <ligand>
        <name>ATP</name>
        <dbReference type="ChEBI" id="CHEBI:30616"/>
    </ligand>
</feature>
<keyword evidence="4 16" id="KW-0812">Transmembrane</keyword>
<feature type="transmembrane region" description="Helical" evidence="16">
    <location>
        <begin position="292"/>
        <end position="314"/>
    </location>
</feature>
<comment type="caution">
    <text evidence="20">The sequence shown here is derived from an EMBL/GenBank/DDBJ whole genome shotgun (WGS) entry which is preliminary data.</text>
</comment>
<evidence type="ECO:0000256" key="15">
    <source>
        <dbReference type="PIRSR" id="PIRSR606539-3"/>
    </source>
</evidence>
<feature type="binding site" evidence="14">
    <location>
        <position position="520"/>
    </location>
    <ligand>
        <name>ATP</name>
        <dbReference type="ChEBI" id="CHEBI:30616"/>
    </ligand>
</feature>
<feature type="transmembrane region" description="Helical" evidence="16">
    <location>
        <begin position="950"/>
        <end position="972"/>
    </location>
</feature>
<feature type="binding site" evidence="15">
    <location>
        <position position="404"/>
    </location>
    <ligand>
        <name>Mg(2+)</name>
        <dbReference type="ChEBI" id="CHEBI:18420"/>
    </ligand>
</feature>
<dbReference type="AlphaFoldDB" id="A0A834ND59"/>
<comment type="catalytic activity">
    <reaction evidence="12 16">
        <text>ATP + H2O + phospholipidSide 1 = ADP + phosphate + phospholipidSide 2.</text>
        <dbReference type="EC" id="7.6.2.1"/>
    </reaction>
</comment>
<evidence type="ECO:0000256" key="8">
    <source>
        <dbReference type="ARBA" id="ARBA00022842"/>
    </source>
</evidence>
<evidence type="ECO:0000256" key="12">
    <source>
        <dbReference type="ARBA" id="ARBA00034036"/>
    </source>
</evidence>
<keyword evidence="6 14" id="KW-0547">Nucleotide-binding</keyword>
<accession>A0A834ND59</accession>
<feature type="binding site" evidence="14">
    <location>
        <position position="584"/>
    </location>
    <ligand>
        <name>ATP</name>
        <dbReference type="ChEBI" id="CHEBI:30616"/>
    </ligand>
</feature>
<feature type="binding site" evidence="14">
    <location>
        <position position="405"/>
    </location>
    <ligand>
        <name>ATP</name>
        <dbReference type="ChEBI" id="CHEBI:30616"/>
    </ligand>
</feature>
<dbReference type="InterPro" id="IPR008250">
    <property type="entry name" value="ATPase_P-typ_transduc_dom_A_sf"/>
</dbReference>
<keyword evidence="21" id="KW-1185">Reference proteome</keyword>
<evidence type="ECO:0000256" key="14">
    <source>
        <dbReference type="PIRSR" id="PIRSR606539-2"/>
    </source>
</evidence>
<dbReference type="PANTHER" id="PTHR24092:SF175">
    <property type="entry name" value="PHOSPHOLIPID-TRANSPORTING ATPASE"/>
    <property type="match status" value="1"/>
</dbReference>
<evidence type="ECO:0000256" key="9">
    <source>
        <dbReference type="ARBA" id="ARBA00022967"/>
    </source>
</evidence>
<keyword evidence="11 16" id="KW-0472">Membrane</keyword>
<feature type="binding site" evidence="14">
    <location>
        <position position="561"/>
    </location>
    <ligand>
        <name>ATP</name>
        <dbReference type="ChEBI" id="CHEBI:30616"/>
    </ligand>
</feature>
<evidence type="ECO:0000256" key="11">
    <source>
        <dbReference type="ARBA" id="ARBA00023136"/>
    </source>
</evidence>
<dbReference type="InterPro" id="IPR036412">
    <property type="entry name" value="HAD-like_sf"/>
</dbReference>
<dbReference type="InterPro" id="IPR006539">
    <property type="entry name" value="P-type_ATPase_IV"/>
</dbReference>
<feature type="transmembrane region" description="Helical" evidence="16">
    <location>
        <begin position="870"/>
        <end position="888"/>
    </location>
</feature>
<evidence type="ECO:0000313" key="20">
    <source>
        <dbReference type="EMBL" id="KAF7403113.1"/>
    </source>
</evidence>
<feature type="binding site" evidence="14">
    <location>
        <position position="615"/>
    </location>
    <ligand>
        <name>ATP</name>
        <dbReference type="ChEBI" id="CHEBI:30616"/>
    </ligand>
</feature>
<dbReference type="SFLD" id="SFLDG00002">
    <property type="entry name" value="C1.7:_P-type_atpase_like"/>
    <property type="match status" value="1"/>
</dbReference>
<gene>
    <name evidence="20" type="ORF">HZH66_005380</name>
</gene>
<keyword evidence="9 16" id="KW-1278">Translocase</keyword>
<feature type="active site" description="4-aspartylphosphate intermediate" evidence="13">
    <location>
        <position position="404"/>
    </location>
</feature>
<evidence type="ECO:0000259" key="19">
    <source>
        <dbReference type="Pfam" id="PF16212"/>
    </source>
</evidence>
<dbReference type="SUPFAM" id="SSF81653">
    <property type="entry name" value="Calcium ATPase, transduction domain A"/>
    <property type="match status" value="1"/>
</dbReference>
<feature type="transmembrane region" description="Helical" evidence="16">
    <location>
        <begin position="1015"/>
        <end position="1037"/>
    </location>
</feature>
<dbReference type="SUPFAM" id="SSF81660">
    <property type="entry name" value="Metal cation-transporting ATPase, ATP-binding domain N"/>
    <property type="match status" value="1"/>
</dbReference>
<evidence type="ECO:0000313" key="21">
    <source>
        <dbReference type="Proteomes" id="UP000614350"/>
    </source>
</evidence>
<evidence type="ECO:0000256" key="2">
    <source>
        <dbReference type="ARBA" id="ARBA00004308"/>
    </source>
</evidence>
<dbReference type="InterPro" id="IPR059000">
    <property type="entry name" value="ATPase_P-type_domA"/>
</dbReference>
<dbReference type="InterPro" id="IPR023299">
    <property type="entry name" value="ATPase_P-typ_cyto_dom_N"/>
</dbReference>
<dbReference type="PANTHER" id="PTHR24092">
    <property type="entry name" value="PROBABLE PHOSPHOLIPID-TRANSPORTING ATPASE"/>
    <property type="match status" value="1"/>
</dbReference>
<feature type="binding site" evidence="14">
    <location>
        <position position="696"/>
    </location>
    <ligand>
        <name>ATP</name>
        <dbReference type="ChEBI" id="CHEBI:30616"/>
    </ligand>
</feature>
<dbReference type="NCBIfam" id="TIGR01652">
    <property type="entry name" value="ATPase-Plipid"/>
    <property type="match status" value="1"/>
</dbReference>
<feature type="binding site" evidence="14">
    <location>
        <position position="697"/>
    </location>
    <ligand>
        <name>ATP</name>
        <dbReference type="ChEBI" id="CHEBI:30616"/>
    </ligand>
</feature>
<dbReference type="Pfam" id="PF13246">
    <property type="entry name" value="Cation_ATPase"/>
    <property type="match status" value="1"/>
</dbReference>
<feature type="domain" description="P-type ATPase A" evidence="17">
    <location>
        <begin position="122"/>
        <end position="269"/>
    </location>
</feature>
<evidence type="ECO:0000259" key="18">
    <source>
        <dbReference type="Pfam" id="PF16209"/>
    </source>
</evidence>
<dbReference type="InterPro" id="IPR018303">
    <property type="entry name" value="ATPase_P-typ_P_site"/>
</dbReference>